<evidence type="ECO:0000313" key="8">
    <source>
        <dbReference type="Proteomes" id="UP000261222"/>
    </source>
</evidence>
<dbReference type="Proteomes" id="UP000095413">
    <property type="component" value="Unassembled WGS sequence"/>
</dbReference>
<evidence type="ECO:0000313" key="9">
    <source>
        <dbReference type="Proteomes" id="UP000265828"/>
    </source>
</evidence>
<evidence type="ECO:0000313" key="6">
    <source>
        <dbReference type="Proteomes" id="UP000095409"/>
    </source>
</evidence>
<protein>
    <submittedName>
        <fullName evidence="2">Uncharacterized protein</fullName>
    </submittedName>
</protein>
<keyword evidence="1" id="KW-1133">Transmembrane helix</keyword>
<evidence type="ECO:0000313" key="2">
    <source>
        <dbReference type="EMBL" id="CUO75512.1"/>
    </source>
</evidence>
<dbReference type="InterPro" id="IPR046191">
    <property type="entry name" value="DUF6219"/>
</dbReference>
<dbReference type="RefSeq" id="WP_005421572.1">
    <property type="nucleotide sequence ID" value="NZ_CAXSOH010000033.1"/>
</dbReference>
<dbReference type="AlphaFoldDB" id="A0A174HKR0"/>
<sequence>MKSHKYWSIGALVSMIGTCYTGYKDMKSAHKYFAFSSLICMAMAIYSGHKMISGKSRKKKEAAAEESAE</sequence>
<keyword evidence="1" id="KW-0812">Transmembrane</keyword>
<reference evidence="8 9" key="2">
    <citation type="submission" date="2018-08" db="EMBL/GenBank/DDBJ databases">
        <title>A genome reference for cultivated species of the human gut microbiota.</title>
        <authorList>
            <person name="Zou Y."/>
            <person name="Xue W."/>
            <person name="Luo G."/>
        </authorList>
    </citation>
    <scope>NUCLEOTIDE SEQUENCE [LARGE SCALE GENOMIC DNA]</scope>
    <source>
        <strain evidence="5 9">AF14-23</strain>
        <strain evidence="4 8">OM06-11AA</strain>
    </source>
</reference>
<evidence type="ECO:0000313" key="5">
    <source>
        <dbReference type="EMBL" id="RGV60060.1"/>
    </source>
</evidence>
<organism evidence="2 6">
    <name type="scientific">Blautia obeum</name>
    <dbReference type="NCBI Taxonomy" id="40520"/>
    <lineage>
        <taxon>Bacteria</taxon>
        <taxon>Bacillati</taxon>
        <taxon>Bacillota</taxon>
        <taxon>Clostridia</taxon>
        <taxon>Lachnospirales</taxon>
        <taxon>Lachnospiraceae</taxon>
        <taxon>Blautia</taxon>
    </lineage>
</organism>
<evidence type="ECO:0000313" key="7">
    <source>
        <dbReference type="Proteomes" id="UP000095413"/>
    </source>
</evidence>
<feature type="transmembrane region" description="Helical" evidence="1">
    <location>
        <begin position="29"/>
        <end position="49"/>
    </location>
</feature>
<dbReference type="EMBL" id="QRZI01000026">
    <property type="protein sequence ID" value="RGV60060.1"/>
    <property type="molecule type" value="Genomic_DNA"/>
</dbReference>
<evidence type="ECO:0000313" key="4">
    <source>
        <dbReference type="EMBL" id="RGN02945.1"/>
    </source>
</evidence>
<keyword evidence="1" id="KW-0472">Membrane</keyword>
<dbReference type="Pfam" id="PF19727">
    <property type="entry name" value="DUF6219"/>
    <property type="match status" value="1"/>
</dbReference>
<gene>
    <name evidence="5" type="ORF">DWW07_18300</name>
    <name evidence="4" type="ORF">DXB81_14950</name>
    <name evidence="2" type="ORF">ERS852394_02953</name>
    <name evidence="3" type="ORF">ERS852533_03604</name>
</gene>
<dbReference type="EMBL" id="CZBA01000036">
    <property type="protein sequence ID" value="CUQ06306.1"/>
    <property type="molecule type" value="Genomic_DNA"/>
</dbReference>
<accession>A0A174HKR0</accession>
<name>A0A174HKR0_9FIRM</name>
<dbReference type="EMBL" id="CYZD01000023">
    <property type="protein sequence ID" value="CUO75512.1"/>
    <property type="molecule type" value="Genomic_DNA"/>
</dbReference>
<dbReference type="Proteomes" id="UP000265828">
    <property type="component" value="Unassembled WGS sequence"/>
</dbReference>
<dbReference type="OrthoDB" id="1826887at2"/>
<evidence type="ECO:0000256" key="1">
    <source>
        <dbReference type="SAM" id="Phobius"/>
    </source>
</evidence>
<dbReference type="EMBL" id="QSUB01000007">
    <property type="protein sequence ID" value="RGN02945.1"/>
    <property type="molecule type" value="Genomic_DNA"/>
</dbReference>
<dbReference type="Proteomes" id="UP000095409">
    <property type="component" value="Unassembled WGS sequence"/>
</dbReference>
<dbReference type="GeneID" id="79802469"/>
<proteinExistence type="predicted"/>
<dbReference type="Proteomes" id="UP000261222">
    <property type="component" value="Unassembled WGS sequence"/>
</dbReference>
<reference evidence="6 7" key="1">
    <citation type="submission" date="2015-09" db="EMBL/GenBank/DDBJ databases">
        <authorList>
            <consortium name="Pathogen Informatics"/>
        </authorList>
    </citation>
    <scope>NUCLEOTIDE SEQUENCE [LARGE SCALE GENOMIC DNA]</scope>
    <source>
        <strain evidence="2 6">2789STDY5608837</strain>
        <strain evidence="3 7">2789STDY5834921</strain>
    </source>
</reference>
<evidence type="ECO:0000313" key="3">
    <source>
        <dbReference type="EMBL" id="CUQ06306.1"/>
    </source>
</evidence>